<evidence type="ECO:0000313" key="1">
    <source>
        <dbReference type="EMBL" id="CUV14890.1"/>
    </source>
</evidence>
<dbReference type="EMBL" id="LN899819">
    <property type="protein sequence ID" value="CUV14890.1"/>
    <property type="molecule type" value="Genomic_DNA"/>
</dbReference>
<accession>A0A0S4TXX8</accession>
<proteinExistence type="predicted"/>
<reference evidence="1" key="1">
    <citation type="submission" date="2015-10" db="EMBL/GenBank/DDBJ databases">
        <authorList>
            <person name="Gilbert D.G."/>
        </authorList>
    </citation>
    <scope>NUCLEOTIDE SEQUENCE</scope>
    <source>
        <strain evidence="1">Phyl III-seqv23</strain>
    </source>
</reference>
<dbReference type="AlphaFoldDB" id="A0A0S4TXX8"/>
<name>A0A0S4TXX8_RALSL</name>
<gene>
    <name evidence="1" type="ORF">RUN39_v1_990003</name>
</gene>
<protein>
    <submittedName>
        <fullName evidence="1">Uncharacterized protein</fullName>
    </submittedName>
</protein>
<sequence length="35" mass="3706">MARNVDVIAITRSLSGSVAYRSNGRSSPKPTAMVL</sequence>
<organism evidence="1">
    <name type="scientific">Ralstonia solanacearum</name>
    <name type="common">Pseudomonas solanacearum</name>
    <dbReference type="NCBI Taxonomy" id="305"/>
    <lineage>
        <taxon>Bacteria</taxon>
        <taxon>Pseudomonadati</taxon>
        <taxon>Pseudomonadota</taxon>
        <taxon>Betaproteobacteria</taxon>
        <taxon>Burkholderiales</taxon>
        <taxon>Burkholderiaceae</taxon>
        <taxon>Ralstonia</taxon>
        <taxon>Ralstonia solanacearum species complex</taxon>
    </lineage>
</organism>